<feature type="compositionally biased region" description="Basic and acidic residues" evidence="1">
    <location>
        <begin position="1275"/>
        <end position="1294"/>
    </location>
</feature>
<evidence type="ECO:0000313" key="3">
    <source>
        <dbReference type="Proteomes" id="UP000255165"/>
    </source>
</evidence>
<feature type="region of interest" description="Disordered" evidence="1">
    <location>
        <begin position="1183"/>
        <end position="1234"/>
    </location>
</feature>
<name>A0A370NIE4_9BURK</name>
<comment type="caution">
    <text evidence="2">The sequence shown here is derived from an EMBL/GenBank/DDBJ whole genome shotgun (WGS) entry which is preliminary data.</text>
</comment>
<sequence>MDLVAVAKVVPTGYAVQGKTLRATVMFTPATDTLDQSQLAIWPTAMLAHLRNLKGEWTLPLTFKLKGTDETFSLNARARAAQETWGNTEQHAKWVESLWQSCFKVETGHWTGLAVVRGQANLKPRNIEQVNPETVWESLLESITESNRGRAVKSDGAPARQSDRSPEPGLARAAFMLVADDQSNQKECTQGAMGTTVVNPVAAVRQTDLAVLLESQRALELMSTLHATHADPADKETWSKLESTCVQLAQKGEVPGSVDQKVKNAANSLQQHTRRHASYRYRKAAFEISRAYEQHCPGFVCPIKVVDAKPAPKRPPVRVDELFANSDHHDAIYVRRTQIVNELSRVMAGMKGTDDSRLAFDHNDKDRTDTKDLKNIVSQRFFTIQGSPSLSRLFGLTVDVEFTYDELKDAAKRDLKTATLPEVGFMWVSTQNPGIVDKQHIADADKSASHRRVWTLTGFDKTTRFWPATLLEAEGDQKQPSPQLDGVLVAAAPQDPPDAQKNANGGRPFNLSRFVITSLNVQNAVEGAIDLGYQSVAQSTPGSAGAHGLRKTHQTAGLVLLDRGRRDFTQGQLDRRDMHLCEQATHTGELYLDAQDLVVGYRIDVAVPAQPDMKRPKDGKAQADTANAASPSSLPWRTLMARRIEHGASGLFPELVKQAMSALLAPPQPGDRGHIARAAGRIAASDEWSQTIEDAVLGLPIRIVPTDEANRVASSEQHADAYVEEAVALWSGDPMGAHCAGPSEHKTVAADLATGDTICLPDDHNDPQRRPPPLRFGRAYRFGIRAVYVGGISVPLSYAAKIYDTASNVTIPGHGIGEDRGFRRFLRHERVDAPFLLLHEDVAIKPYGAMGYERASHAIIRSAEGAQAFRGFPGKTQRVFAPPSVEPHFVNLHGSFDQIHSTKLPQGLRGVNFNHEKGGFPVADVENCSGINGEVYGNPPLISTKEGAVGDLVYARSSRDVNKRKKPYYPDPFAKYYVVGIRYAGTHQYLDGGPFTIPVFPGTHYPDAKPFVLNIERRASASGNVIQTLSDVLSVPAHGNKAADKTPEATLYLRPGDDFEVDVWCIPDWQDLANCSALVEAIGAIALQSVQMKDGQKATHADVCKALAALLPKDASVRILNCSKQDSSTASSLGWRDGFGGLWAPRKLILQTIAEIVRSTLSTRPLSEMAAVRTLRCTHAIDKPSRKPMLVTPTREGKKGRAVRAERRSIEVPPPQQPGSSANGQQQPPLPLPGTYAQAMLEYRLTGDVEVDLLSTGGLDIVANATLPTTQAFDDPQRGRSVKDKREDNWPAVDGKKLSPSRVFGFEVDADGNVTLPQGFVTLLGIDDISMLAVAKEKPGDTSPTRVALENYTLTPLESKTSALPDGQGVVKTRHVFPDKRARKLELYVIGKPRHAAFMRTANSSCKDDFLKPGVNLPLPQLDENDMPLVAFLNSGVRPSAPLCRTPIPVFYWEPGQETRLFGVHKELSRRSSIRISMSRGWFSSGVDEQLGIVVWPAVRDPENEDMLESDRVPAPSDPNRVMDLSDFEDIDLGAGGQFITRWGDDPVRPPHLSSDITKSHTFIPQAAFGDLDRSKLHGFRADLIKTARMPIRKNNTVENSASASAAPESFLDVALVAYTPRFDVRTEEWYVDVDIEHPTEAEPFVRLGLVRYQQHAEPELQVSYPIIQWTQLLPRRRVEVDYVSKPDFKEVFVSIVGQQAAASFGLPVPTTGPKEPESEHRMHVKVVRQYRNAHAVKCMEIKCEEVALRDFFPDALEAGGEVRWTSGPHLIEFNPKADKEESATYHVYIEERDYYLPATYASEPVSPDQARGKDVDRIASGPRFAAHVDLS</sequence>
<evidence type="ECO:0000256" key="1">
    <source>
        <dbReference type="SAM" id="MobiDB-lite"/>
    </source>
</evidence>
<accession>A0A370NIE4</accession>
<dbReference type="EMBL" id="QKWJ01000100">
    <property type="protein sequence ID" value="RDK05370.1"/>
    <property type="molecule type" value="Genomic_DNA"/>
</dbReference>
<organism evidence="2 3">
    <name type="scientific">Cupriavidus lacunae</name>
    <dbReference type="NCBI Taxonomy" id="2666307"/>
    <lineage>
        <taxon>Bacteria</taxon>
        <taxon>Pseudomonadati</taxon>
        <taxon>Pseudomonadota</taxon>
        <taxon>Betaproteobacteria</taxon>
        <taxon>Burkholderiales</taxon>
        <taxon>Burkholderiaceae</taxon>
        <taxon>Cupriavidus</taxon>
    </lineage>
</organism>
<feature type="region of interest" description="Disordered" evidence="1">
    <location>
        <begin position="611"/>
        <end position="631"/>
    </location>
</feature>
<gene>
    <name evidence="2" type="ORF">DN412_37395</name>
</gene>
<feature type="region of interest" description="Disordered" evidence="1">
    <location>
        <begin position="147"/>
        <end position="167"/>
    </location>
</feature>
<dbReference type="Proteomes" id="UP000255165">
    <property type="component" value="Unassembled WGS sequence"/>
</dbReference>
<evidence type="ECO:0000313" key="2">
    <source>
        <dbReference type="EMBL" id="RDK05370.1"/>
    </source>
</evidence>
<protein>
    <submittedName>
        <fullName evidence="2">Uncharacterized protein</fullName>
    </submittedName>
</protein>
<reference evidence="3" key="1">
    <citation type="submission" date="2018-06" db="EMBL/GenBank/DDBJ databases">
        <authorList>
            <person name="Feng T."/>
            <person name="Jeon C.O."/>
        </authorList>
    </citation>
    <scope>NUCLEOTIDE SEQUENCE [LARGE SCALE GENOMIC DNA]</scope>
    <source>
        <strain evidence="3">S23</strain>
    </source>
</reference>
<keyword evidence="3" id="KW-1185">Reference proteome</keyword>
<feature type="compositionally biased region" description="Basic and acidic residues" evidence="1">
    <location>
        <begin position="612"/>
        <end position="621"/>
    </location>
</feature>
<feature type="region of interest" description="Disordered" evidence="1">
    <location>
        <begin position="1272"/>
        <end position="1294"/>
    </location>
</feature>
<feature type="compositionally biased region" description="Basic and acidic residues" evidence="1">
    <location>
        <begin position="1195"/>
        <end position="1210"/>
    </location>
</feature>
<proteinExistence type="predicted"/>
<dbReference type="RefSeq" id="WP_115216147.1">
    <property type="nucleotide sequence ID" value="NZ_QKWJ01000100.1"/>
</dbReference>